<feature type="domain" description="D-serine dehydratase-like" evidence="2">
    <location>
        <begin position="328"/>
        <end position="432"/>
    </location>
</feature>
<evidence type="ECO:0000313" key="4">
    <source>
        <dbReference type="Proteomes" id="UP000198877"/>
    </source>
</evidence>
<dbReference type="SMART" id="SM01119">
    <property type="entry name" value="D-ser_dehydrat"/>
    <property type="match status" value="1"/>
</dbReference>
<accession>A0A1I6I922</accession>
<dbReference type="InterPro" id="IPR051466">
    <property type="entry name" value="D-amino_acid_metab_enzyme"/>
</dbReference>
<feature type="region of interest" description="Disordered" evidence="1">
    <location>
        <begin position="1"/>
        <end position="47"/>
    </location>
</feature>
<dbReference type="Gene3D" id="2.40.37.20">
    <property type="entry name" value="D-serine dehydratase-like domain"/>
    <property type="match status" value="1"/>
</dbReference>
<dbReference type="SUPFAM" id="SSF51419">
    <property type="entry name" value="PLP-binding barrel"/>
    <property type="match status" value="1"/>
</dbReference>
<dbReference type="Proteomes" id="UP000198877">
    <property type="component" value="Unassembled WGS sequence"/>
</dbReference>
<evidence type="ECO:0000256" key="1">
    <source>
        <dbReference type="SAM" id="MobiDB-lite"/>
    </source>
</evidence>
<dbReference type="Pfam" id="PF14031">
    <property type="entry name" value="D-ser_dehydrat"/>
    <property type="match status" value="1"/>
</dbReference>
<dbReference type="EMBL" id="FOYR01000002">
    <property type="protein sequence ID" value="SFR63148.1"/>
    <property type="molecule type" value="Genomic_DNA"/>
</dbReference>
<dbReference type="PANTHER" id="PTHR28004">
    <property type="entry name" value="ZGC:162816-RELATED"/>
    <property type="match status" value="1"/>
</dbReference>
<dbReference type="Gene3D" id="3.20.20.10">
    <property type="entry name" value="Alanine racemase"/>
    <property type="match status" value="1"/>
</dbReference>
<dbReference type="AlphaFoldDB" id="A0A1I6I922"/>
<evidence type="ECO:0000313" key="3">
    <source>
        <dbReference type="EMBL" id="SFR63148.1"/>
    </source>
</evidence>
<name>A0A1I6I922_9MICO</name>
<proteinExistence type="predicted"/>
<sequence length="449" mass="46984">MLRDASSRAAGHHGGVETSSSAARPLSVRDKSFPPSAHGRTREQFLATDPRRSDFATPLLTLDAGAMVHNVARMADWAQQAGVLLAPHGKTTMAPALWRQLLDPRPRGAGAWGLTLATAWQAQVGRAHDVRRILIANEVVDPVGLRWIADELASHPEVEILSWADGVDVVRAMEAGLGADVRRPLAVMVELGGAGGRTGARDRAAALAVAEAIAASAVLQLAGVGGYEGALAHDAGDAAIARVDAYLGELAAVHRAIGDAGLYPEGARPVVTAGGSAYFDRVGAVLPALCPDADVVVRSGAFQIHDDGFYAGISPMGRTIGDVPFRSAMHVWARVLSRPEPGLALLDCGRRDASFDEGLPVAQRIAGRASDDVVLAGSRVTALNDQHLFLRLDDDVVASGAAERLAVGDVVRLGLSHPCTVLDKWRLIPVVADADAPDPVVVDAVETVF</sequence>
<organism evidence="3 4">
    <name type="scientific">Microbacterium azadirachtae</name>
    <dbReference type="NCBI Taxonomy" id="582680"/>
    <lineage>
        <taxon>Bacteria</taxon>
        <taxon>Bacillati</taxon>
        <taxon>Actinomycetota</taxon>
        <taxon>Actinomycetes</taxon>
        <taxon>Micrococcales</taxon>
        <taxon>Microbacteriaceae</taxon>
        <taxon>Microbacterium</taxon>
    </lineage>
</organism>
<dbReference type="PANTHER" id="PTHR28004:SF8">
    <property type="entry name" value="D-SERINE DEAMINASE"/>
    <property type="match status" value="1"/>
</dbReference>
<dbReference type="InterPro" id="IPR042208">
    <property type="entry name" value="D-ser_dehydrat-like_sf"/>
</dbReference>
<reference evidence="4" key="1">
    <citation type="submission" date="2016-10" db="EMBL/GenBank/DDBJ databases">
        <authorList>
            <person name="Varghese N."/>
            <person name="Submissions S."/>
        </authorList>
    </citation>
    <scope>NUCLEOTIDE SEQUENCE [LARGE SCALE GENOMIC DNA]</scope>
    <source>
        <strain evidence="4">CL127</strain>
    </source>
</reference>
<gene>
    <name evidence="3" type="ORF">SAMN04488591_2586</name>
</gene>
<protein>
    <submittedName>
        <fullName evidence="3">D-serine deaminase, pyridoxal phosphate-dependent</fullName>
    </submittedName>
</protein>
<evidence type="ECO:0000259" key="2">
    <source>
        <dbReference type="SMART" id="SM01119"/>
    </source>
</evidence>
<dbReference type="InterPro" id="IPR029066">
    <property type="entry name" value="PLP-binding_barrel"/>
</dbReference>
<dbReference type="InterPro" id="IPR026956">
    <property type="entry name" value="D-ser_dehydrat-like_dom"/>
</dbReference>